<proteinExistence type="predicted"/>
<comment type="caution">
    <text evidence="11">The sequence shown here is derived from an EMBL/GenBank/DDBJ whole genome shotgun (WGS) entry which is preliminary data.</text>
</comment>
<dbReference type="InterPro" id="IPR020846">
    <property type="entry name" value="MFS_dom"/>
</dbReference>
<keyword evidence="4 8" id="KW-0812">Transmembrane</keyword>
<evidence type="ECO:0000313" key="12">
    <source>
        <dbReference type="Proteomes" id="UP000553776"/>
    </source>
</evidence>
<feature type="transmembrane region" description="Helical" evidence="8">
    <location>
        <begin position="212"/>
        <end position="231"/>
    </location>
</feature>
<dbReference type="GO" id="GO:0005886">
    <property type="term" value="C:plasma membrane"/>
    <property type="evidence" value="ECO:0007669"/>
    <property type="project" value="UniProtKB-SubCell"/>
</dbReference>
<dbReference type="Gene3D" id="1.20.1250.20">
    <property type="entry name" value="MFS general substrate transporter like domains"/>
    <property type="match status" value="1"/>
</dbReference>
<organism evidence="11 12">
    <name type="scientific">Cohnella xylanilytica</name>
    <dbReference type="NCBI Taxonomy" id="557555"/>
    <lineage>
        <taxon>Bacteria</taxon>
        <taxon>Bacillati</taxon>
        <taxon>Bacillota</taxon>
        <taxon>Bacilli</taxon>
        <taxon>Bacillales</taxon>
        <taxon>Paenibacillaceae</taxon>
        <taxon>Cohnella</taxon>
    </lineage>
</organism>
<feature type="transmembrane region" description="Helical" evidence="8">
    <location>
        <begin position="354"/>
        <end position="375"/>
    </location>
</feature>
<keyword evidence="12" id="KW-1185">Reference proteome</keyword>
<evidence type="ECO:0000256" key="4">
    <source>
        <dbReference type="ARBA" id="ARBA00022692"/>
    </source>
</evidence>
<accession>A0A841U296</accession>
<sequence>MYASAATSVTSSTTTSASAATSTAASTAAPTTESKATSASAPGPDRQGFWSNRFIRSILLSAVFLQLGIWVRNFAILLFVTEQTDKDPVALSFISVAEFAPIFVFSFIGGAFADRWRPKRTMVLCDVLSAASVFAVLLTLVYGGWQAIFFATLVSSILSQFSQPAGMKLFKLHVPEEQIPMGMSMYQTIQAVFMILGPMLGTLVYFRLGIQAAVVLMGVCFLLSAAVLTTLPRDQVIRKTGPSARIGEDIRSGLRYVKGNKIFVYMGSFFLAAGLALGLINPLGVYVVTEHLKRAEDSLQWLTAANGAGMILGGMLVMGLSKRVSPRVMLLIGFVGNAAAVAVVGSTGSMGVALAAQFVSGLMVPFIHISCQTLVMSHAEEAFVGRVSGILNPLFTGGMVLTMSLSGVLKTNLPLAALFGAAAVLFLLGAVGVLPLLRHKEPARTAPAAAGLRHH</sequence>
<dbReference type="Pfam" id="PF07690">
    <property type="entry name" value="MFS_1"/>
    <property type="match status" value="1"/>
</dbReference>
<evidence type="ECO:0000256" key="5">
    <source>
        <dbReference type="ARBA" id="ARBA00022989"/>
    </source>
</evidence>
<feature type="region of interest" description="Disordered" evidence="7">
    <location>
        <begin position="20"/>
        <end position="44"/>
    </location>
</feature>
<feature type="compositionally biased region" description="Low complexity" evidence="7">
    <location>
        <begin position="20"/>
        <end position="41"/>
    </location>
</feature>
<name>A0A841U296_9BACL</name>
<keyword evidence="5 8" id="KW-1133">Transmembrane helix</keyword>
<gene>
    <name evidence="11" type="ORF">H7B90_19495</name>
</gene>
<evidence type="ECO:0000313" key="11">
    <source>
        <dbReference type="EMBL" id="MBB6693582.1"/>
    </source>
</evidence>
<feature type="transmembrane region" description="Helical" evidence="8">
    <location>
        <begin position="415"/>
        <end position="437"/>
    </location>
</feature>
<feature type="transmembrane region" description="Helical" evidence="8">
    <location>
        <begin position="91"/>
        <end position="111"/>
    </location>
</feature>
<dbReference type="GO" id="GO:0022857">
    <property type="term" value="F:transmembrane transporter activity"/>
    <property type="evidence" value="ECO:0007669"/>
    <property type="project" value="InterPro"/>
</dbReference>
<feature type="domain" description="Major facilitator superfamily (MFS) profile" evidence="10">
    <location>
        <begin position="262"/>
        <end position="455"/>
    </location>
</feature>
<evidence type="ECO:0000256" key="9">
    <source>
        <dbReference type="SAM" id="SignalP"/>
    </source>
</evidence>
<protein>
    <submittedName>
        <fullName evidence="11">MFS transporter</fullName>
    </submittedName>
</protein>
<dbReference type="PANTHER" id="PTHR43266">
    <property type="entry name" value="MACROLIDE-EFFLUX PROTEIN"/>
    <property type="match status" value="1"/>
</dbReference>
<dbReference type="PROSITE" id="PS50850">
    <property type="entry name" value="MFS"/>
    <property type="match status" value="1"/>
</dbReference>
<keyword evidence="3" id="KW-1003">Cell membrane</keyword>
<evidence type="ECO:0000256" key="3">
    <source>
        <dbReference type="ARBA" id="ARBA00022475"/>
    </source>
</evidence>
<comment type="subcellular location">
    <subcellularLocation>
        <location evidence="1">Cell membrane</location>
        <topology evidence="1">Multi-pass membrane protein</topology>
    </subcellularLocation>
</comment>
<dbReference type="CDD" id="cd06173">
    <property type="entry name" value="MFS_MefA_like"/>
    <property type="match status" value="1"/>
</dbReference>
<evidence type="ECO:0000256" key="2">
    <source>
        <dbReference type="ARBA" id="ARBA00022448"/>
    </source>
</evidence>
<reference evidence="11 12" key="1">
    <citation type="submission" date="2020-08" db="EMBL/GenBank/DDBJ databases">
        <title>Cohnella phylogeny.</title>
        <authorList>
            <person name="Dunlap C."/>
        </authorList>
    </citation>
    <scope>NUCLEOTIDE SEQUENCE [LARGE SCALE GENOMIC DNA]</scope>
    <source>
        <strain evidence="11 12">DSM 25239</strain>
    </source>
</reference>
<feature type="transmembrane region" description="Helical" evidence="8">
    <location>
        <begin position="262"/>
        <end position="287"/>
    </location>
</feature>
<feature type="transmembrane region" description="Helical" evidence="8">
    <location>
        <begin position="299"/>
        <end position="321"/>
    </location>
</feature>
<evidence type="ECO:0000259" key="10">
    <source>
        <dbReference type="PROSITE" id="PS50850"/>
    </source>
</evidence>
<evidence type="ECO:0000256" key="1">
    <source>
        <dbReference type="ARBA" id="ARBA00004651"/>
    </source>
</evidence>
<feature type="chain" id="PRO_5032440255" evidence="9">
    <location>
        <begin position="20"/>
        <end position="455"/>
    </location>
</feature>
<keyword evidence="6 8" id="KW-0472">Membrane</keyword>
<feature type="transmembrane region" description="Helical" evidence="8">
    <location>
        <begin position="328"/>
        <end position="348"/>
    </location>
</feature>
<feature type="transmembrane region" description="Helical" evidence="8">
    <location>
        <begin position="58"/>
        <end position="79"/>
    </location>
</feature>
<evidence type="ECO:0000256" key="8">
    <source>
        <dbReference type="SAM" id="Phobius"/>
    </source>
</evidence>
<feature type="signal peptide" evidence="9">
    <location>
        <begin position="1"/>
        <end position="19"/>
    </location>
</feature>
<dbReference type="Proteomes" id="UP000553776">
    <property type="component" value="Unassembled WGS sequence"/>
</dbReference>
<evidence type="ECO:0000256" key="7">
    <source>
        <dbReference type="SAM" id="MobiDB-lite"/>
    </source>
</evidence>
<feature type="transmembrane region" description="Helical" evidence="8">
    <location>
        <begin position="387"/>
        <end position="409"/>
    </location>
</feature>
<dbReference type="AlphaFoldDB" id="A0A841U296"/>
<dbReference type="PANTHER" id="PTHR43266:SF8">
    <property type="entry name" value="MACROLIDE-EFFLUX PROTEIN"/>
    <property type="match status" value="1"/>
</dbReference>
<dbReference type="EMBL" id="JACJVR010000075">
    <property type="protein sequence ID" value="MBB6693582.1"/>
    <property type="molecule type" value="Genomic_DNA"/>
</dbReference>
<keyword evidence="2" id="KW-0813">Transport</keyword>
<keyword evidence="9" id="KW-0732">Signal</keyword>
<dbReference type="InterPro" id="IPR036259">
    <property type="entry name" value="MFS_trans_sf"/>
</dbReference>
<evidence type="ECO:0000256" key="6">
    <source>
        <dbReference type="ARBA" id="ARBA00023136"/>
    </source>
</evidence>
<dbReference type="SUPFAM" id="SSF103473">
    <property type="entry name" value="MFS general substrate transporter"/>
    <property type="match status" value="1"/>
</dbReference>
<dbReference type="InterPro" id="IPR011701">
    <property type="entry name" value="MFS"/>
</dbReference>